<organism evidence="4 5">
    <name type="scientific">Asanoa ishikariensis</name>
    <dbReference type="NCBI Taxonomy" id="137265"/>
    <lineage>
        <taxon>Bacteria</taxon>
        <taxon>Bacillati</taxon>
        <taxon>Actinomycetota</taxon>
        <taxon>Actinomycetes</taxon>
        <taxon>Micromonosporales</taxon>
        <taxon>Micromonosporaceae</taxon>
        <taxon>Asanoa</taxon>
    </lineage>
</organism>
<dbReference type="InterPro" id="IPR006059">
    <property type="entry name" value="SBP"/>
</dbReference>
<dbReference type="AlphaFoldDB" id="A0A1H3UC09"/>
<dbReference type="SUPFAM" id="SSF53850">
    <property type="entry name" value="Periplasmic binding protein-like II"/>
    <property type="match status" value="1"/>
</dbReference>
<dbReference type="EMBL" id="FNQB01000004">
    <property type="protein sequence ID" value="SDZ60000.1"/>
    <property type="molecule type" value="Genomic_DNA"/>
</dbReference>
<dbReference type="OrthoDB" id="9770625at2"/>
<reference evidence="5" key="1">
    <citation type="submission" date="2016-10" db="EMBL/GenBank/DDBJ databases">
        <authorList>
            <person name="Varghese N."/>
            <person name="Submissions S."/>
        </authorList>
    </citation>
    <scope>NUCLEOTIDE SEQUENCE [LARGE SCALE GENOMIC DNA]</scope>
    <source>
        <strain evidence="5">DSM 44718</strain>
    </source>
</reference>
<evidence type="ECO:0000256" key="2">
    <source>
        <dbReference type="ARBA" id="ARBA00022448"/>
    </source>
</evidence>
<evidence type="ECO:0000256" key="1">
    <source>
        <dbReference type="ARBA" id="ARBA00008520"/>
    </source>
</evidence>
<proteinExistence type="inferred from homology"/>
<evidence type="ECO:0000313" key="4">
    <source>
        <dbReference type="EMBL" id="SDZ60000.1"/>
    </source>
</evidence>
<dbReference type="PANTHER" id="PTHR43649">
    <property type="entry name" value="ARABINOSE-BINDING PROTEIN-RELATED"/>
    <property type="match status" value="1"/>
</dbReference>
<keyword evidence="5" id="KW-1185">Reference proteome</keyword>
<dbReference type="InterPro" id="IPR050490">
    <property type="entry name" value="Bact_solute-bd_prot1"/>
</dbReference>
<evidence type="ECO:0000313" key="5">
    <source>
        <dbReference type="Proteomes" id="UP000199632"/>
    </source>
</evidence>
<sequence>MPDSLVVVGREFDGFHRSLTTQLAALPDLPARYELLEISDLQNRLIDGDAATSGAYDVVMVVTDWLPSLIEAGKVLPLDFTAEAPDGWPHQWVPALRSLQTGADGQTYGVAYHDGPMLFLYRTDLYGDPAEQAGFAERFGYPLAVPATWAEYRDQAVWFTRPGLYGTVLAGFPDEHNNVYDFLMHLWSRGGELVLDGRSGLDSDSARAAIDFIDDLWHGSQVVDPAAAGWDSVESGVRFAAGAGAMMVNWCGFAAMSAPPESPTHGLVGCAPVPGGESRVTMNAYWVLAVPAGAKDPARSAELIRRLTTKEMDVVTAQSGGSATRLDAWADPRVSSLAPYYGVLADAHQDSRSVPVDPRWPEMALILNDMMIRVIEHRAGHAALAEAHERLEALFHKD</sequence>
<dbReference type="Proteomes" id="UP000199632">
    <property type="component" value="Unassembled WGS sequence"/>
</dbReference>
<gene>
    <name evidence="4" type="ORF">SAMN05421684_6969</name>
</gene>
<keyword evidence="3" id="KW-0732">Signal</keyword>
<keyword evidence="2" id="KW-0813">Transport</keyword>
<evidence type="ECO:0000256" key="3">
    <source>
        <dbReference type="ARBA" id="ARBA00022729"/>
    </source>
</evidence>
<dbReference type="PANTHER" id="PTHR43649:SF34">
    <property type="entry name" value="ABC TRANSPORTER PERIPLASMIC-BINDING PROTEIN YCJN-RELATED"/>
    <property type="match status" value="1"/>
</dbReference>
<name>A0A1H3UC09_9ACTN</name>
<dbReference type="Gene3D" id="3.40.190.10">
    <property type="entry name" value="Periplasmic binding protein-like II"/>
    <property type="match status" value="2"/>
</dbReference>
<accession>A0A1H3UC09</accession>
<comment type="similarity">
    <text evidence="1">Belongs to the bacterial solute-binding protein 1 family.</text>
</comment>
<dbReference type="RefSeq" id="WP_090801466.1">
    <property type="nucleotide sequence ID" value="NZ_BOND01000005.1"/>
</dbReference>
<dbReference type="STRING" id="137265.SAMN05421684_6969"/>
<dbReference type="Pfam" id="PF13416">
    <property type="entry name" value="SBP_bac_8"/>
    <property type="match status" value="1"/>
</dbReference>
<protein>
    <submittedName>
        <fullName evidence="4">Carbohydrate ABC transporter substrate-binding protein, CUT1 family</fullName>
    </submittedName>
</protein>